<dbReference type="InterPro" id="IPR000246">
    <property type="entry name" value="Peptidase_T2"/>
</dbReference>
<dbReference type="Proteomes" id="UP001160390">
    <property type="component" value="Unassembled WGS sequence"/>
</dbReference>
<dbReference type="SUPFAM" id="SSF56235">
    <property type="entry name" value="N-terminal nucleophile aminohydrolases (Ntn hydrolases)"/>
    <property type="match status" value="1"/>
</dbReference>
<protein>
    <submittedName>
        <fullName evidence="2">Uncharacterized protein</fullName>
    </submittedName>
</protein>
<dbReference type="Pfam" id="PF01112">
    <property type="entry name" value="Asparaginase_2"/>
    <property type="match status" value="1"/>
</dbReference>
<name>A0AA35PYB1_9HYPO</name>
<keyword evidence="3" id="KW-1185">Reference proteome</keyword>
<dbReference type="InterPro" id="IPR029055">
    <property type="entry name" value="Ntn_hydrolases_N"/>
</dbReference>
<reference evidence="2" key="1">
    <citation type="submission" date="2023-01" db="EMBL/GenBank/DDBJ databases">
        <authorList>
            <person name="Piombo E."/>
        </authorList>
    </citation>
    <scope>NUCLEOTIDE SEQUENCE</scope>
</reference>
<proteinExistence type="predicted"/>
<dbReference type="EMBL" id="CABFNP030000663">
    <property type="protein sequence ID" value="CAI6076780.1"/>
    <property type="molecule type" value="Genomic_DNA"/>
</dbReference>
<evidence type="ECO:0000313" key="3">
    <source>
        <dbReference type="Proteomes" id="UP001160390"/>
    </source>
</evidence>
<dbReference type="AlphaFoldDB" id="A0AA35PYB1"/>
<evidence type="ECO:0000313" key="2">
    <source>
        <dbReference type="EMBL" id="CAI6076780.1"/>
    </source>
</evidence>
<sequence length="121" mass="12811">MKLPALHNGATALDAVAHAVSLMEDDPLFDAGRGSVFTAEGTIEMEESVMVTSVRDSWEADVKNGSIKRGAGVLLVKDVRHPIKLAREALLRAGVDSDGRRISDGGNLHTQISGPSSSDEM</sequence>
<organism evidence="2 3">
    <name type="scientific">Clonostachys chloroleuca</name>
    <dbReference type="NCBI Taxonomy" id="1926264"/>
    <lineage>
        <taxon>Eukaryota</taxon>
        <taxon>Fungi</taxon>
        <taxon>Dikarya</taxon>
        <taxon>Ascomycota</taxon>
        <taxon>Pezizomycotina</taxon>
        <taxon>Sordariomycetes</taxon>
        <taxon>Hypocreomycetidae</taxon>
        <taxon>Hypocreales</taxon>
        <taxon>Bionectriaceae</taxon>
        <taxon>Clonostachys</taxon>
    </lineage>
</organism>
<dbReference type="GO" id="GO:0005737">
    <property type="term" value="C:cytoplasm"/>
    <property type="evidence" value="ECO:0007669"/>
    <property type="project" value="TreeGrafter"/>
</dbReference>
<feature type="region of interest" description="Disordered" evidence="1">
    <location>
        <begin position="96"/>
        <end position="121"/>
    </location>
</feature>
<evidence type="ECO:0000256" key="1">
    <source>
        <dbReference type="SAM" id="MobiDB-lite"/>
    </source>
</evidence>
<gene>
    <name evidence="2" type="ORF">CCHLO57077_00017730</name>
</gene>
<feature type="compositionally biased region" description="Polar residues" evidence="1">
    <location>
        <begin position="108"/>
        <end position="121"/>
    </location>
</feature>
<dbReference type="PANTHER" id="PTHR10188:SF43">
    <property type="entry name" value="ASPARAGINASE (EUROFUNG)"/>
    <property type="match status" value="1"/>
</dbReference>
<dbReference type="GO" id="GO:0016787">
    <property type="term" value="F:hydrolase activity"/>
    <property type="evidence" value="ECO:0007669"/>
    <property type="project" value="InterPro"/>
</dbReference>
<dbReference type="PANTHER" id="PTHR10188">
    <property type="entry name" value="L-ASPARAGINASE"/>
    <property type="match status" value="1"/>
</dbReference>
<accession>A0AA35PYB1</accession>
<comment type="caution">
    <text evidence="2">The sequence shown here is derived from an EMBL/GenBank/DDBJ whole genome shotgun (WGS) entry which is preliminary data.</text>
</comment>